<name>A0AAV3Z0G6_9GAST</name>
<dbReference type="InterPro" id="IPR014729">
    <property type="entry name" value="Rossmann-like_a/b/a_fold"/>
</dbReference>
<protein>
    <submittedName>
        <fullName evidence="2">Universal stress protein a-like protein</fullName>
    </submittedName>
</protein>
<keyword evidence="3" id="KW-1185">Reference proteome</keyword>
<dbReference type="Pfam" id="PF00582">
    <property type="entry name" value="Usp"/>
    <property type="match status" value="1"/>
</dbReference>
<reference evidence="2 3" key="1">
    <citation type="journal article" date="2021" name="Elife">
        <title>Chloroplast acquisition without the gene transfer in kleptoplastic sea slugs, Plakobranchus ocellatus.</title>
        <authorList>
            <person name="Maeda T."/>
            <person name="Takahashi S."/>
            <person name="Yoshida T."/>
            <person name="Shimamura S."/>
            <person name="Takaki Y."/>
            <person name="Nagai Y."/>
            <person name="Toyoda A."/>
            <person name="Suzuki Y."/>
            <person name="Arimoto A."/>
            <person name="Ishii H."/>
            <person name="Satoh N."/>
            <person name="Nishiyama T."/>
            <person name="Hasebe M."/>
            <person name="Maruyama T."/>
            <person name="Minagawa J."/>
            <person name="Obokata J."/>
            <person name="Shigenobu S."/>
        </authorList>
    </citation>
    <scope>NUCLEOTIDE SEQUENCE [LARGE SCALE GENOMIC DNA]</scope>
</reference>
<feature type="domain" description="UspA" evidence="1">
    <location>
        <begin position="54"/>
        <end position="177"/>
    </location>
</feature>
<dbReference type="SUPFAM" id="SSF52402">
    <property type="entry name" value="Adenine nucleotide alpha hydrolases-like"/>
    <property type="match status" value="1"/>
</dbReference>
<dbReference type="CDD" id="cd23659">
    <property type="entry name" value="USP_At3g01520-like"/>
    <property type="match status" value="1"/>
</dbReference>
<sequence>MALARMLVLDLNNKAVAGNRNRLYQHSEEMKSREVEGVSEEEMAVQGSEHPFVVVLAVDPSEHSEFTFKWYLRHIHQSGNKLHIVHVPEYWGDVARIMTPAKLHEMTEMTRHQTERLRQNYIEWSRQHGIQDAKFAHPHGHEAWHEIVKYAEKVGAGVIVIGSRGQGKLKRTFLGSVRYSHNLAVARLHHSLHSTSLPATASSTTRPCRLWCVGTKTRNIRVAAIDPDTPVTRQTLGLILGARIQIRLTGFPTEGHWVFRLVVPRQFLLPSLLLQ</sequence>
<dbReference type="PANTHER" id="PTHR46989">
    <property type="entry name" value="USP DOMAIN-CONTAINING PROTEIN"/>
    <property type="match status" value="1"/>
</dbReference>
<proteinExistence type="predicted"/>
<dbReference type="EMBL" id="BLXT01001882">
    <property type="protein sequence ID" value="GFN88813.1"/>
    <property type="molecule type" value="Genomic_DNA"/>
</dbReference>
<dbReference type="AlphaFoldDB" id="A0AAV3Z0G6"/>
<comment type="caution">
    <text evidence="2">The sequence shown here is derived from an EMBL/GenBank/DDBJ whole genome shotgun (WGS) entry which is preliminary data.</text>
</comment>
<organism evidence="2 3">
    <name type="scientific">Plakobranchus ocellatus</name>
    <dbReference type="NCBI Taxonomy" id="259542"/>
    <lineage>
        <taxon>Eukaryota</taxon>
        <taxon>Metazoa</taxon>
        <taxon>Spiralia</taxon>
        <taxon>Lophotrochozoa</taxon>
        <taxon>Mollusca</taxon>
        <taxon>Gastropoda</taxon>
        <taxon>Heterobranchia</taxon>
        <taxon>Euthyneura</taxon>
        <taxon>Panpulmonata</taxon>
        <taxon>Sacoglossa</taxon>
        <taxon>Placobranchoidea</taxon>
        <taxon>Plakobranchidae</taxon>
        <taxon>Plakobranchus</taxon>
    </lineage>
</organism>
<dbReference type="Gene3D" id="3.40.50.620">
    <property type="entry name" value="HUPs"/>
    <property type="match status" value="1"/>
</dbReference>
<accession>A0AAV3Z0G6</accession>
<evidence type="ECO:0000313" key="3">
    <source>
        <dbReference type="Proteomes" id="UP000735302"/>
    </source>
</evidence>
<evidence type="ECO:0000313" key="2">
    <source>
        <dbReference type="EMBL" id="GFN88813.1"/>
    </source>
</evidence>
<gene>
    <name evidence="2" type="ORF">PoB_001531900</name>
</gene>
<dbReference type="InterPro" id="IPR006016">
    <property type="entry name" value="UspA"/>
</dbReference>
<dbReference type="Proteomes" id="UP000735302">
    <property type="component" value="Unassembled WGS sequence"/>
</dbReference>
<dbReference type="PANTHER" id="PTHR46989:SF3">
    <property type="entry name" value="USPA DOMAIN-CONTAINING PROTEIN"/>
    <property type="match status" value="1"/>
</dbReference>
<evidence type="ECO:0000259" key="1">
    <source>
        <dbReference type="Pfam" id="PF00582"/>
    </source>
</evidence>